<reference evidence="1" key="1">
    <citation type="submission" date="2023-04" db="EMBL/GenBank/DDBJ databases">
        <title>Draft Genome sequencing of Naganishia species isolated from polar environments using Oxford Nanopore Technology.</title>
        <authorList>
            <person name="Leo P."/>
            <person name="Venkateswaran K."/>
        </authorList>
    </citation>
    <scope>NUCLEOTIDE SEQUENCE</scope>
    <source>
        <strain evidence="1">MNA-CCFEE 5423</strain>
    </source>
</reference>
<evidence type="ECO:0000313" key="1">
    <source>
        <dbReference type="EMBL" id="KAJ9101121.1"/>
    </source>
</evidence>
<organism evidence="1 2">
    <name type="scientific">Naganishia friedmannii</name>
    <dbReference type="NCBI Taxonomy" id="89922"/>
    <lineage>
        <taxon>Eukaryota</taxon>
        <taxon>Fungi</taxon>
        <taxon>Dikarya</taxon>
        <taxon>Basidiomycota</taxon>
        <taxon>Agaricomycotina</taxon>
        <taxon>Tremellomycetes</taxon>
        <taxon>Filobasidiales</taxon>
        <taxon>Filobasidiaceae</taxon>
        <taxon>Naganishia</taxon>
    </lineage>
</organism>
<evidence type="ECO:0000313" key="2">
    <source>
        <dbReference type="Proteomes" id="UP001227268"/>
    </source>
</evidence>
<sequence length="63" mass="6747">MAEVNMQDPGTLLQARLTAPADLTIQAILRGQSVAKVASYDVPQMLQGVNLCEASRHPTHSAM</sequence>
<accession>A0ACC2VPS6</accession>
<gene>
    <name evidence="1" type="ORF">QFC21_003339</name>
</gene>
<dbReference type="Proteomes" id="UP001227268">
    <property type="component" value="Unassembled WGS sequence"/>
</dbReference>
<name>A0ACC2VPS6_9TREE</name>
<keyword evidence="2" id="KW-1185">Reference proteome</keyword>
<comment type="caution">
    <text evidence="1">The sequence shown here is derived from an EMBL/GenBank/DDBJ whole genome shotgun (WGS) entry which is preliminary data.</text>
</comment>
<protein>
    <submittedName>
        <fullName evidence="1">Uncharacterized protein</fullName>
    </submittedName>
</protein>
<proteinExistence type="predicted"/>
<dbReference type="EMBL" id="JASBWT010000010">
    <property type="protein sequence ID" value="KAJ9101121.1"/>
    <property type="molecule type" value="Genomic_DNA"/>
</dbReference>